<organism evidence="2 3">
    <name type="scientific">Macrosiphum euphorbiae</name>
    <name type="common">potato aphid</name>
    <dbReference type="NCBI Taxonomy" id="13131"/>
    <lineage>
        <taxon>Eukaryota</taxon>
        <taxon>Metazoa</taxon>
        <taxon>Ecdysozoa</taxon>
        <taxon>Arthropoda</taxon>
        <taxon>Hexapoda</taxon>
        <taxon>Insecta</taxon>
        <taxon>Pterygota</taxon>
        <taxon>Neoptera</taxon>
        <taxon>Paraneoptera</taxon>
        <taxon>Hemiptera</taxon>
        <taxon>Sternorrhyncha</taxon>
        <taxon>Aphidomorpha</taxon>
        <taxon>Aphidoidea</taxon>
        <taxon>Aphididae</taxon>
        <taxon>Macrosiphini</taxon>
        <taxon>Macrosiphum</taxon>
    </lineage>
</organism>
<evidence type="ECO:0000313" key="3">
    <source>
        <dbReference type="Proteomes" id="UP001160148"/>
    </source>
</evidence>
<proteinExistence type="predicted"/>
<dbReference type="SMART" id="SM00597">
    <property type="entry name" value="ZnF_TTF"/>
    <property type="match status" value="1"/>
</dbReference>
<accession>A0AAV0WTM7</accession>
<reference evidence="2 3" key="1">
    <citation type="submission" date="2023-01" db="EMBL/GenBank/DDBJ databases">
        <authorList>
            <person name="Whitehead M."/>
        </authorList>
    </citation>
    <scope>NUCLEOTIDE SEQUENCE [LARGE SCALE GENOMIC DNA]</scope>
</reference>
<evidence type="ECO:0000259" key="1">
    <source>
        <dbReference type="SMART" id="SM00597"/>
    </source>
</evidence>
<protein>
    <recommendedName>
        <fullName evidence="1">TTF-type domain-containing protein</fullName>
    </recommendedName>
</protein>
<comment type="caution">
    <text evidence="2">The sequence shown here is derived from an EMBL/GenBank/DDBJ whole genome shotgun (WGS) entry which is preliminary data.</text>
</comment>
<dbReference type="AlphaFoldDB" id="A0AAV0WTM7"/>
<evidence type="ECO:0000313" key="2">
    <source>
        <dbReference type="EMBL" id="CAI6359464.1"/>
    </source>
</evidence>
<dbReference type="Proteomes" id="UP001160148">
    <property type="component" value="Unassembled WGS sequence"/>
</dbReference>
<keyword evidence="3" id="KW-1185">Reference proteome</keyword>
<feature type="domain" description="TTF-type" evidence="1">
    <location>
        <begin position="1"/>
        <end position="74"/>
    </location>
</feature>
<name>A0AAV0WTM7_9HEMI</name>
<sequence>MGQQLREMWLTYSKSKTQMYCIDCILFPGRGKEKPNKSWVKDGFRNWSSCTQSIISHETSSSHIYSSLKLKLRQSSLP</sequence>
<dbReference type="InterPro" id="IPR006580">
    <property type="entry name" value="Znf_TTF"/>
</dbReference>
<dbReference type="EMBL" id="CARXXK010000002">
    <property type="protein sequence ID" value="CAI6359464.1"/>
    <property type="molecule type" value="Genomic_DNA"/>
</dbReference>
<gene>
    <name evidence="2" type="ORF">MEUPH1_LOCUS14871</name>
</gene>